<dbReference type="InterPro" id="IPR055170">
    <property type="entry name" value="GFO_IDH_MocA-like_dom"/>
</dbReference>
<dbReference type="RefSeq" id="WP_344753570.1">
    <property type="nucleotide sequence ID" value="NZ_BAABBW010000003.1"/>
</dbReference>
<dbReference type="InterPro" id="IPR050463">
    <property type="entry name" value="Gfo/Idh/MocA_oxidrdct_glycsds"/>
</dbReference>
<dbReference type="PANTHER" id="PTHR43818:SF11">
    <property type="entry name" value="BCDNA.GH03377"/>
    <property type="match status" value="1"/>
</dbReference>
<evidence type="ECO:0000259" key="3">
    <source>
        <dbReference type="Pfam" id="PF01408"/>
    </source>
</evidence>
<protein>
    <submittedName>
        <fullName evidence="5">Gfo/Idh/MocA family oxidoreductase</fullName>
    </submittedName>
</protein>
<evidence type="ECO:0000256" key="2">
    <source>
        <dbReference type="ARBA" id="ARBA00023027"/>
    </source>
</evidence>
<feature type="domain" description="Gfo/Idh/MocA-like oxidoreductase N-terminal" evidence="3">
    <location>
        <begin position="12"/>
        <end position="119"/>
    </location>
</feature>
<sequence>MSGGTDASREVLRVGVIGVGVISKQYFESLPKLPNLKLVAVADLNEARAAEVAAGQGVAVRSVDELLASDDIDAVINLTIPAAHVEVGLRALAAGKHVFAEKPLGLMTAEARPLIDAQKDGLRVGSAPDTVLGTGIQTARKVVDDGVIGEVLGASVHWSAPGHERWHPAPAFYYQPGGGPLYDMGPYYLTSLVHLLGPVVRVSGVARRSARERTIATGPNAGTVLPVDVDTHITALLEHASGVASSVTVSFEVWATRSPLFEVYGSQGTLAVPDPNRFSDPVEVFTAASGEWAPMPESAGYRDAGRGYGLADMAAAIAAGTPHRASGELAFHVLDIMESILTASAESRVVELTSTVDRPALVPLADTP</sequence>
<name>A0ABP7ZZN9_9MICO</name>
<dbReference type="SUPFAM" id="SSF55347">
    <property type="entry name" value="Glyceraldehyde-3-phosphate dehydrogenase-like, C-terminal domain"/>
    <property type="match status" value="1"/>
</dbReference>
<dbReference type="Gene3D" id="3.30.360.10">
    <property type="entry name" value="Dihydrodipicolinate Reductase, domain 2"/>
    <property type="match status" value="1"/>
</dbReference>
<dbReference type="Pfam" id="PF22725">
    <property type="entry name" value="GFO_IDH_MocA_C3"/>
    <property type="match status" value="1"/>
</dbReference>
<evidence type="ECO:0000313" key="6">
    <source>
        <dbReference type="Proteomes" id="UP001501079"/>
    </source>
</evidence>
<reference evidence="6" key="1">
    <citation type="journal article" date="2019" name="Int. J. Syst. Evol. Microbiol.">
        <title>The Global Catalogue of Microorganisms (GCM) 10K type strain sequencing project: providing services to taxonomists for standard genome sequencing and annotation.</title>
        <authorList>
            <consortium name="The Broad Institute Genomics Platform"/>
            <consortium name="The Broad Institute Genome Sequencing Center for Infectious Disease"/>
            <person name="Wu L."/>
            <person name="Ma J."/>
        </authorList>
    </citation>
    <scope>NUCLEOTIDE SEQUENCE [LARGE SCALE GENOMIC DNA]</scope>
    <source>
        <strain evidence="6">JCM 17591</strain>
    </source>
</reference>
<dbReference type="InterPro" id="IPR000683">
    <property type="entry name" value="Gfo/Idh/MocA-like_OxRdtase_N"/>
</dbReference>
<dbReference type="SUPFAM" id="SSF51735">
    <property type="entry name" value="NAD(P)-binding Rossmann-fold domains"/>
    <property type="match status" value="1"/>
</dbReference>
<evidence type="ECO:0000313" key="5">
    <source>
        <dbReference type="EMBL" id="GAA4174338.1"/>
    </source>
</evidence>
<feature type="domain" description="GFO/IDH/MocA-like oxidoreductase" evidence="4">
    <location>
        <begin position="136"/>
        <end position="270"/>
    </location>
</feature>
<keyword evidence="1" id="KW-0560">Oxidoreductase</keyword>
<gene>
    <name evidence="5" type="ORF">GCM10022287_18060</name>
</gene>
<accession>A0ABP7ZZN9</accession>
<dbReference type="InterPro" id="IPR036291">
    <property type="entry name" value="NAD(P)-bd_dom_sf"/>
</dbReference>
<dbReference type="Pfam" id="PF01408">
    <property type="entry name" value="GFO_IDH_MocA"/>
    <property type="match status" value="1"/>
</dbReference>
<evidence type="ECO:0000259" key="4">
    <source>
        <dbReference type="Pfam" id="PF22725"/>
    </source>
</evidence>
<evidence type="ECO:0000256" key="1">
    <source>
        <dbReference type="ARBA" id="ARBA00023002"/>
    </source>
</evidence>
<dbReference type="PANTHER" id="PTHR43818">
    <property type="entry name" value="BCDNA.GH03377"/>
    <property type="match status" value="1"/>
</dbReference>
<keyword evidence="6" id="KW-1185">Reference proteome</keyword>
<dbReference type="Proteomes" id="UP001501079">
    <property type="component" value="Unassembled WGS sequence"/>
</dbReference>
<comment type="caution">
    <text evidence="5">The sequence shown here is derived from an EMBL/GenBank/DDBJ whole genome shotgun (WGS) entry which is preliminary data.</text>
</comment>
<keyword evidence="2" id="KW-0520">NAD</keyword>
<organism evidence="5 6">
    <name type="scientific">Gryllotalpicola koreensis</name>
    <dbReference type="NCBI Taxonomy" id="993086"/>
    <lineage>
        <taxon>Bacteria</taxon>
        <taxon>Bacillati</taxon>
        <taxon>Actinomycetota</taxon>
        <taxon>Actinomycetes</taxon>
        <taxon>Micrococcales</taxon>
        <taxon>Microbacteriaceae</taxon>
        <taxon>Gryllotalpicola</taxon>
    </lineage>
</organism>
<proteinExistence type="predicted"/>
<dbReference type="EMBL" id="BAABBW010000003">
    <property type="protein sequence ID" value="GAA4174338.1"/>
    <property type="molecule type" value="Genomic_DNA"/>
</dbReference>
<dbReference type="Gene3D" id="3.40.50.720">
    <property type="entry name" value="NAD(P)-binding Rossmann-like Domain"/>
    <property type="match status" value="1"/>
</dbReference>